<protein>
    <submittedName>
        <fullName evidence="1">Uncharacterized protein</fullName>
    </submittedName>
</protein>
<organism evidence="1 2">
    <name type="scientific">Scortum barcoo</name>
    <name type="common">barcoo grunter</name>
    <dbReference type="NCBI Taxonomy" id="214431"/>
    <lineage>
        <taxon>Eukaryota</taxon>
        <taxon>Metazoa</taxon>
        <taxon>Chordata</taxon>
        <taxon>Craniata</taxon>
        <taxon>Vertebrata</taxon>
        <taxon>Euteleostomi</taxon>
        <taxon>Actinopterygii</taxon>
        <taxon>Neopterygii</taxon>
        <taxon>Teleostei</taxon>
        <taxon>Neoteleostei</taxon>
        <taxon>Acanthomorphata</taxon>
        <taxon>Eupercaria</taxon>
        <taxon>Centrarchiformes</taxon>
        <taxon>Terapontoidei</taxon>
        <taxon>Terapontidae</taxon>
        <taxon>Scortum</taxon>
    </lineage>
</organism>
<proteinExistence type="predicted"/>
<accession>A0ACB8V9Z3</accession>
<sequence>MFSTDLQILYGHYVLCIKELPAAVGNEADESCESEPKRFRELLKSEPELLPFTAEPQVMPEVSPAGEDVNLVSVTAPPAETVIGAIPREGRTVQSHQLSADLPSTPEVQRVIVEHIVKNSEYVGYIKREGKNPLYVNMLKRHLEESYQVAIKNSRKVADKNKRRFDKVIRESTLDVGDRVLVRNVRLRNKHKLADRWEPTTYVVTKRMGDLPVYTLKPEKGDGPLRTLHRDLLIPCGFLLQMEDEEPERTSKPRRPKTRQSVVQPEDNNGVQQDDDDDEICYWFEPSQEMRETYVIKMYDSSTPNSDKHQEEPGKLERDPCMDHSCSGPLEQEEPLSPENHLLETPTGALPLLGTSAPERPNNKESSQHLILPAKEKETKSHLPEVVHENPTDGDSESLSSDESVFKMGDSNSNAPPSTPGNTQADASDIPGTSSIQTTRSGDQNGVIGHHEDSIILNWGIL</sequence>
<reference evidence="1" key="1">
    <citation type="submission" date="2022-04" db="EMBL/GenBank/DDBJ databases">
        <title>Jade perch genome.</title>
        <authorList>
            <person name="Chao B."/>
        </authorList>
    </citation>
    <scope>NUCLEOTIDE SEQUENCE</scope>
    <source>
        <strain evidence="1">CB-2022</strain>
    </source>
</reference>
<gene>
    <name evidence="1" type="ORF">L3Q82_005285</name>
</gene>
<keyword evidence="2" id="KW-1185">Reference proteome</keyword>
<dbReference type="Proteomes" id="UP000831701">
    <property type="component" value="Chromosome 23"/>
</dbReference>
<evidence type="ECO:0000313" key="1">
    <source>
        <dbReference type="EMBL" id="KAI3352319.1"/>
    </source>
</evidence>
<evidence type="ECO:0000313" key="2">
    <source>
        <dbReference type="Proteomes" id="UP000831701"/>
    </source>
</evidence>
<dbReference type="EMBL" id="CM041553">
    <property type="protein sequence ID" value="KAI3352319.1"/>
    <property type="molecule type" value="Genomic_DNA"/>
</dbReference>
<name>A0ACB8V9Z3_9TELE</name>
<comment type="caution">
    <text evidence="1">The sequence shown here is derived from an EMBL/GenBank/DDBJ whole genome shotgun (WGS) entry which is preliminary data.</text>
</comment>